<feature type="domain" description="Ricin B lectin" evidence="2">
    <location>
        <begin position="280"/>
        <end position="363"/>
    </location>
</feature>
<protein>
    <recommendedName>
        <fullName evidence="2">Ricin B lectin domain-containing protein</fullName>
    </recommendedName>
</protein>
<evidence type="ECO:0000313" key="3">
    <source>
        <dbReference type="EMBL" id="CUA70053.1"/>
    </source>
</evidence>
<dbReference type="SUPFAM" id="SSF50370">
    <property type="entry name" value="Ricin B-like lectins"/>
    <property type="match status" value="2"/>
</dbReference>
<dbReference type="Proteomes" id="UP000044841">
    <property type="component" value="Unassembled WGS sequence"/>
</dbReference>
<accession>A0A0K6FV37</accession>
<evidence type="ECO:0000256" key="1">
    <source>
        <dbReference type="SAM" id="Coils"/>
    </source>
</evidence>
<name>A0A0K6FV37_9AGAM</name>
<dbReference type="EMBL" id="CYGV01001112">
    <property type="protein sequence ID" value="CUA70053.1"/>
    <property type="molecule type" value="Genomic_DNA"/>
</dbReference>
<sequence>MAYENPPNPGTYYIRSVAAPKNVIEVMDMNTERAVCSPKVPKPVLNQQWYIQRSGRGYKIKNVKHDVYLTPHSTRPNYGTVIGTSRVHGPVDWTFVRTHDGFSIQYGEELKLIDLHYGLDVNGNSMHLWSLSPQDAAKRWKFEWISDDVGGEVAENVEDRIATLCDQLQRKEIEIATKNAELAARDQLLARQEQELRNALQNRYEVSPRAIRAQLATLRANIEGLERLMTSLNTMGYEKTPEPGTYYIRSVAAPKNVIEVLDYNEERAVCSPKTENPTLNQQWYVQRSGRGYKIKNVKHGVYLASYSIKPKNATPVGTSPTHGPVDWYLIKTQDGFAIQYGDDEKAIDLHRGSDQYGQPMHLWDVAPQHSEHRWKFERVGDDVGGEVAETIEDRITVLRNQLQGKDIEIAAKNAEIMAKDRLLVRYKQELQDALQSRREVASKVVQTQVAELRVKIEQLEFLVKSYDDHSERSNNTS</sequence>
<dbReference type="InterPro" id="IPR000772">
    <property type="entry name" value="Ricin_B_lectin"/>
</dbReference>
<keyword evidence="1" id="KW-0175">Coiled coil</keyword>
<evidence type="ECO:0000313" key="4">
    <source>
        <dbReference type="Proteomes" id="UP000044841"/>
    </source>
</evidence>
<feature type="domain" description="Ricin B lectin" evidence="2">
    <location>
        <begin position="46"/>
        <end position="129"/>
    </location>
</feature>
<evidence type="ECO:0000259" key="2">
    <source>
        <dbReference type="Pfam" id="PF14200"/>
    </source>
</evidence>
<dbReference type="Pfam" id="PF14200">
    <property type="entry name" value="RicinB_lectin_2"/>
    <property type="match status" value="2"/>
</dbReference>
<keyword evidence="4" id="KW-1185">Reference proteome</keyword>
<organism evidence="3 4">
    <name type="scientific">Rhizoctonia solani</name>
    <dbReference type="NCBI Taxonomy" id="456999"/>
    <lineage>
        <taxon>Eukaryota</taxon>
        <taxon>Fungi</taxon>
        <taxon>Dikarya</taxon>
        <taxon>Basidiomycota</taxon>
        <taxon>Agaricomycotina</taxon>
        <taxon>Agaricomycetes</taxon>
        <taxon>Cantharellales</taxon>
        <taxon>Ceratobasidiaceae</taxon>
        <taxon>Rhizoctonia</taxon>
    </lineage>
</organism>
<proteinExistence type="predicted"/>
<dbReference type="InterPro" id="IPR035992">
    <property type="entry name" value="Ricin_B-like_lectins"/>
</dbReference>
<reference evidence="3 4" key="1">
    <citation type="submission" date="2015-07" db="EMBL/GenBank/DDBJ databases">
        <authorList>
            <person name="Noorani M."/>
        </authorList>
    </citation>
    <scope>NUCLEOTIDE SEQUENCE [LARGE SCALE GENOMIC DNA]</scope>
    <source>
        <strain evidence="3">BBA 69670</strain>
    </source>
</reference>
<dbReference type="Gene3D" id="2.80.10.50">
    <property type="match status" value="2"/>
</dbReference>
<feature type="coiled-coil region" evidence="1">
    <location>
        <begin position="154"/>
        <end position="235"/>
    </location>
</feature>
<dbReference type="AlphaFoldDB" id="A0A0K6FV37"/>
<gene>
    <name evidence="3" type="ORF">RSOLAG22IIIB_00398</name>
</gene>